<reference evidence="2 3" key="1">
    <citation type="journal article" date="2016" name="Sci. Rep.">
        <title>Metabolic traits of an uncultured archaeal lineage -MSBL1- from brine pools of the Red Sea.</title>
        <authorList>
            <person name="Mwirichia R."/>
            <person name="Alam I."/>
            <person name="Rashid M."/>
            <person name="Vinu M."/>
            <person name="Ba-Alawi W."/>
            <person name="Anthony Kamau A."/>
            <person name="Kamanda Ngugi D."/>
            <person name="Goker M."/>
            <person name="Klenk H.P."/>
            <person name="Bajic V."/>
            <person name="Stingl U."/>
        </authorList>
    </citation>
    <scope>NUCLEOTIDE SEQUENCE [LARGE SCALE GENOMIC DNA]</scope>
    <source>
        <strain evidence="2">SCGC-AAA259D18</strain>
    </source>
</reference>
<feature type="transmembrane region" description="Helical" evidence="1">
    <location>
        <begin position="165"/>
        <end position="185"/>
    </location>
</feature>
<protein>
    <submittedName>
        <fullName evidence="2">Uncharacterized protein</fullName>
    </submittedName>
</protein>
<feature type="transmembrane region" description="Helical" evidence="1">
    <location>
        <begin position="126"/>
        <end position="153"/>
    </location>
</feature>
<accession>A0A133UCK7</accession>
<dbReference type="PANTHER" id="PTHR31272:SF4">
    <property type="entry name" value="CYTOCHROME C-TYPE BIOGENESIS PROTEIN HI_1454-RELATED"/>
    <property type="match status" value="1"/>
</dbReference>
<evidence type="ECO:0000313" key="2">
    <source>
        <dbReference type="EMBL" id="KXA91890.1"/>
    </source>
</evidence>
<keyword evidence="3" id="KW-1185">Reference proteome</keyword>
<evidence type="ECO:0000256" key="1">
    <source>
        <dbReference type="SAM" id="Phobius"/>
    </source>
</evidence>
<sequence length="226" mass="23159">MVDIGLLSLAFSAGAVAFFNPCSFALLPAYLSFSLGSSGSNPKRGLRTALEGVKLGGLAVSGLASVFGGIGVLVSLLGSQIGPYLSHFLLGVGPALIAVGALWLVGVEVPPPDFLAGTLDPGRSSFFLFGVAYGLGSLSCVFPVFLMVVFSALGAGGFASAMTVFLAYIIGMGAMMIAASVVMALSREALVEKFRAATRYVKGVSGVILIAAGFYLIYYWFSVVGV</sequence>
<dbReference type="EMBL" id="LHXM01000007">
    <property type="protein sequence ID" value="KXA91890.1"/>
    <property type="molecule type" value="Genomic_DNA"/>
</dbReference>
<proteinExistence type="predicted"/>
<evidence type="ECO:0000313" key="3">
    <source>
        <dbReference type="Proteomes" id="UP000070195"/>
    </source>
</evidence>
<name>A0A133UCK7_9EURY</name>
<dbReference type="Proteomes" id="UP000070195">
    <property type="component" value="Unassembled WGS sequence"/>
</dbReference>
<gene>
    <name evidence="2" type="ORF">AKJ63_00555</name>
</gene>
<feature type="transmembrane region" description="Helical" evidence="1">
    <location>
        <begin position="6"/>
        <end position="31"/>
    </location>
</feature>
<feature type="transmembrane region" description="Helical" evidence="1">
    <location>
        <begin position="197"/>
        <end position="221"/>
    </location>
</feature>
<dbReference type="PANTHER" id="PTHR31272">
    <property type="entry name" value="CYTOCHROME C-TYPE BIOGENESIS PROTEIN HI_1454-RELATED"/>
    <property type="match status" value="1"/>
</dbReference>
<dbReference type="InterPro" id="IPR051790">
    <property type="entry name" value="Cytochrome_c-biogenesis_DsbD"/>
</dbReference>
<keyword evidence="1" id="KW-1133">Transmembrane helix</keyword>
<organism evidence="2 3">
    <name type="scientific">candidate division MSBL1 archaeon SCGC-AAA259D18</name>
    <dbReference type="NCBI Taxonomy" id="1698262"/>
    <lineage>
        <taxon>Archaea</taxon>
        <taxon>Methanobacteriati</taxon>
        <taxon>Methanobacteriota</taxon>
        <taxon>candidate division MSBL1</taxon>
    </lineage>
</organism>
<keyword evidence="1" id="KW-0812">Transmembrane</keyword>
<keyword evidence="1" id="KW-0472">Membrane</keyword>
<comment type="caution">
    <text evidence="2">The sequence shown here is derived from an EMBL/GenBank/DDBJ whole genome shotgun (WGS) entry which is preliminary data.</text>
</comment>
<dbReference type="AlphaFoldDB" id="A0A133UCK7"/>
<feature type="transmembrane region" description="Helical" evidence="1">
    <location>
        <begin position="84"/>
        <end position="105"/>
    </location>
</feature>
<feature type="transmembrane region" description="Helical" evidence="1">
    <location>
        <begin position="52"/>
        <end position="78"/>
    </location>
</feature>